<keyword evidence="1" id="KW-0805">Transcription regulation</keyword>
<gene>
    <name evidence="6" type="ORF">GC102_07280</name>
</gene>
<feature type="transmembrane region" description="Helical" evidence="4">
    <location>
        <begin position="279"/>
        <end position="301"/>
    </location>
</feature>
<dbReference type="RefSeq" id="WP_171688898.1">
    <property type="nucleotide sequence ID" value="NZ_WHOC01000033.1"/>
</dbReference>
<reference evidence="6 7" key="1">
    <citation type="submission" date="2019-10" db="EMBL/GenBank/DDBJ databases">
        <title>Description of Paenibacillus choica sp. nov.</title>
        <authorList>
            <person name="Carlier A."/>
            <person name="Qi S."/>
        </authorList>
    </citation>
    <scope>NUCLEOTIDE SEQUENCE [LARGE SCALE GENOMIC DNA]</scope>
    <source>
        <strain evidence="6 7">LMG 31460</strain>
    </source>
</reference>
<keyword evidence="3" id="KW-0804">Transcription</keyword>
<dbReference type="InterPro" id="IPR018062">
    <property type="entry name" value="HTH_AraC-typ_CS"/>
</dbReference>
<proteinExistence type="predicted"/>
<evidence type="ECO:0000256" key="3">
    <source>
        <dbReference type="ARBA" id="ARBA00023163"/>
    </source>
</evidence>
<feature type="transmembrane region" description="Helical" evidence="4">
    <location>
        <begin position="15"/>
        <end position="35"/>
    </location>
</feature>
<dbReference type="SUPFAM" id="SSF46689">
    <property type="entry name" value="Homeodomain-like"/>
    <property type="match status" value="1"/>
</dbReference>
<dbReference type="PROSITE" id="PS01124">
    <property type="entry name" value="HTH_ARAC_FAMILY_2"/>
    <property type="match status" value="1"/>
</dbReference>
<dbReference type="PROSITE" id="PS00041">
    <property type="entry name" value="HTH_ARAC_FAMILY_1"/>
    <property type="match status" value="1"/>
</dbReference>
<keyword evidence="4" id="KW-0472">Membrane</keyword>
<name>A0ABX1Z113_9BACL</name>
<evidence type="ECO:0000256" key="2">
    <source>
        <dbReference type="ARBA" id="ARBA00023125"/>
    </source>
</evidence>
<comment type="caution">
    <text evidence="6">The sequence shown here is derived from an EMBL/GenBank/DDBJ whole genome shotgun (WGS) entry which is preliminary data.</text>
</comment>
<keyword evidence="4" id="KW-0812">Transmembrane</keyword>
<dbReference type="InterPro" id="IPR009057">
    <property type="entry name" value="Homeodomain-like_sf"/>
</dbReference>
<evidence type="ECO:0000256" key="4">
    <source>
        <dbReference type="SAM" id="Phobius"/>
    </source>
</evidence>
<dbReference type="Proteomes" id="UP000658690">
    <property type="component" value="Unassembled WGS sequence"/>
</dbReference>
<dbReference type="Pfam" id="PF12833">
    <property type="entry name" value="HTH_18"/>
    <property type="match status" value="1"/>
</dbReference>
<sequence length="739" mass="84348">MRNKSFGSNTFRKTFLSYTAILLIPIFVFSALNAYRNVIEEKRELYEKHAADAKRIADSMDNKLNELKNLGKVLSDETWVTKMMSNTNVFDQEFDLIKMQEIRKDLHNAVGAMSILSFGAVIFPEKELVLSEWGDSATDVFFSSIASFDDETRMFFDDSIPKYTYFKIMQPVNMKHWGSTQRVIPVLQSLEVVGSPRAVLLLFIDSAYLADYIQRFGGSEYDEIMVSTKDSPVYRQSRTMVGDRQAQGVSYELVVSSQASDWQYKVTYPDSTVIGIRNVFGSLLAILISVLFGTPSAFLLAKVSYRPLAALLHKLSEAVRNDDSGSEYKLIEKSFDRLMLENHTLQRAVEDYESAAKSNLLLRMLKGYFTDDQHMNGLKKFGLGYKEDMYYCTMLISFQTMREISDLEIIRKIEVITIMVVESVMNRHQLDYELFEVTNADKAMIVSSGQRFGEDGHLERIASEIEIEICKMCDIRPDVFHGAIEKGLVGISKSYYAANESLQVALFSRGNARAAQEDAIETNVDYYYPTDWEVQLINNLKIGNLDTLTHILDEISTENRKRQLSDASTIKLVSLLMETMLRVLQELNIDAGIYAKQFESKVKTANGEALWSYVFEVGTLICERMRYSNTTSAMEVGGKMLLYVNENYTSTEVSLKKLADLFQMSVSSVSKMFKEVTGINFYDYLCRLRMESAKELLREKKCGVDDVALRVGYENVYSFKRAFVRYEGIKPDQYAQLAI</sequence>
<keyword evidence="4" id="KW-1133">Transmembrane helix</keyword>
<dbReference type="InterPro" id="IPR018060">
    <property type="entry name" value="HTH_AraC"/>
</dbReference>
<evidence type="ECO:0000256" key="1">
    <source>
        <dbReference type="ARBA" id="ARBA00023015"/>
    </source>
</evidence>
<evidence type="ECO:0000259" key="5">
    <source>
        <dbReference type="PROSITE" id="PS01124"/>
    </source>
</evidence>
<dbReference type="Gene3D" id="1.10.10.60">
    <property type="entry name" value="Homeodomain-like"/>
    <property type="match status" value="2"/>
</dbReference>
<keyword evidence="7" id="KW-1185">Reference proteome</keyword>
<evidence type="ECO:0000313" key="7">
    <source>
        <dbReference type="Proteomes" id="UP000658690"/>
    </source>
</evidence>
<evidence type="ECO:0000313" key="6">
    <source>
        <dbReference type="EMBL" id="NOU85580.1"/>
    </source>
</evidence>
<organism evidence="6 7">
    <name type="scientific">Paenibacillus germinis</name>
    <dbReference type="NCBI Taxonomy" id="2654979"/>
    <lineage>
        <taxon>Bacteria</taxon>
        <taxon>Bacillati</taxon>
        <taxon>Bacillota</taxon>
        <taxon>Bacilli</taxon>
        <taxon>Bacillales</taxon>
        <taxon>Paenibacillaceae</taxon>
        <taxon>Paenibacillus</taxon>
    </lineage>
</organism>
<keyword evidence="2" id="KW-0238">DNA-binding</keyword>
<protein>
    <submittedName>
        <fullName evidence="6">Helix-turn-helix domain-containing protein</fullName>
    </submittedName>
</protein>
<accession>A0ABX1Z113</accession>
<dbReference type="EMBL" id="WHOC01000033">
    <property type="protein sequence ID" value="NOU85580.1"/>
    <property type="molecule type" value="Genomic_DNA"/>
</dbReference>
<dbReference type="SMART" id="SM00342">
    <property type="entry name" value="HTH_ARAC"/>
    <property type="match status" value="1"/>
</dbReference>
<dbReference type="PANTHER" id="PTHR43280:SF28">
    <property type="entry name" value="HTH-TYPE TRANSCRIPTIONAL ACTIVATOR RHAS"/>
    <property type="match status" value="1"/>
</dbReference>
<feature type="domain" description="HTH araC/xylS-type" evidence="5">
    <location>
        <begin position="638"/>
        <end position="737"/>
    </location>
</feature>
<dbReference type="PANTHER" id="PTHR43280">
    <property type="entry name" value="ARAC-FAMILY TRANSCRIPTIONAL REGULATOR"/>
    <property type="match status" value="1"/>
</dbReference>